<proteinExistence type="predicted"/>
<comment type="caution">
    <text evidence="2">The sequence shown here is derived from an EMBL/GenBank/DDBJ whole genome shotgun (WGS) entry which is preliminary data.</text>
</comment>
<evidence type="ECO:0000313" key="3">
    <source>
        <dbReference type="Proteomes" id="UP001144050"/>
    </source>
</evidence>
<dbReference type="PANTHER" id="PTHR32182:SF23">
    <property type="entry name" value="ATP BINDING PROTEIN"/>
    <property type="match status" value="1"/>
</dbReference>
<feature type="domain" description="ATPase AAA-type core" evidence="1">
    <location>
        <begin position="281"/>
        <end position="347"/>
    </location>
</feature>
<dbReference type="CDD" id="cd00267">
    <property type="entry name" value="ABC_ATPase"/>
    <property type="match status" value="1"/>
</dbReference>
<dbReference type="GO" id="GO:0000731">
    <property type="term" value="P:DNA synthesis involved in DNA repair"/>
    <property type="evidence" value="ECO:0007669"/>
    <property type="project" value="TreeGrafter"/>
</dbReference>
<accession>A0AAW5ZTS4</accession>
<dbReference type="RefSeq" id="WP_271657226.1">
    <property type="nucleotide sequence ID" value="NZ_JAIVFG010000054.1"/>
</dbReference>
<dbReference type="GO" id="GO:0005524">
    <property type="term" value="F:ATP binding"/>
    <property type="evidence" value="ECO:0007669"/>
    <property type="project" value="InterPro"/>
</dbReference>
<gene>
    <name evidence="2" type="ORF">LBW59_22545</name>
</gene>
<evidence type="ECO:0000313" key="2">
    <source>
        <dbReference type="EMBL" id="MDB0573532.1"/>
    </source>
</evidence>
<dbReference type="SUPFAM" id="SSF52540">
    <property type="entry name" value="P-loop containing nucleoside triphosphate hydrolases"/>
    <property type="match status" value="1"/>
</dbReference>
<protein>
    <submittedName>
        <fullName evidence="2">AAA family ATPase</fullName>
    </submittedName>
</protein>
<reference evidence="2" key="1">
    <citation type="submission" date="2021-09" db="EMBL/GenBank/DDBJ databases">
        <title>Genomic analysis of Ralstonia spp.</title>
        <authorList>
            <person name="Aburjaile F."/>
            <person name="Ariute J.C."/>
            <person name="Pais A.K.L."/>
            <person name="Albuquerque G.M.R."/>
            <person name="Silva A.M.F."/>
            <person name="Brenig B."/>
            <person name="Azevedo V."/>
            <person name="Matiuzzi M."/>
            <person name="Ramos R."/>
            <person name="Goes-Neto A."/>
            <person name="Soares S."/>
            <person name="Iseppon A.M.B."/>
            <person name="Souza E."/>
            <person name="Gama M."/>
        </authorList>
    </citation>
    <scope>NUCLEOTIDE SEQUENCE</scope>
    <source>
        <strain evidence="2">CCRMRs91</strain>
    </source>
</reference>
<dbReference type="InterPro" id="IPR003959">
    <property type="entry name" value="ATPase_AAA_core"/>
</dbReference>
<dbReference type="Pfam" id="PF13304">
    <property type="entry name" value="AAA_21"/>
    <property type="match status" value="1"/>
</dbReference>
<dbReference type="Gene3D" id="3.40.50.300">
    <property type="entry name" value="P-loop containing nucleotide triphosphate hydrolases"/>
    <property type="match status" value="2"/>
</dbReference>
<dbReference type="PANTHER" id="PTHR32182">
    <property type="entry name" value="DNA REPLICATION AND REPAIR PROTEIN RECF"/>
    <property type="match status" value="1"/>
</dbReference>
<sequence>MNSKLRPTSFELLGLTLLDIGALRGTTHFSLMNPSGQPTNIYLIMGPNGAGKTTVLESIYCAMRLLDAREHTGVGIDSIDRDDGGLQLDARVTLDDGVRSKVYVLSISVGRPGLLKRWSIEELEALNIDSQIVLEYKSRPAATGIERSAASDPEAVSFAESILERAGEPSMALFDVANGFPTVLYFPSDRGIHKPPEGARAVTSPKGLGYKAAHRFGPDGVSWDASIDNLFVWFAWLGDGREELCRELVNELIFRGTKRLGGVDRPTLSVPVLVESGSHRLDQLSSGERQLVQFVVRVASHMTGSSIVLIDETEQHLHLVMRRRLINIIKQWASEHRGLSFVLTSHQVDSMRVLAPKLEEPGLVKGGCLVKPKFKLPHAG</sequence>
<dbReference type="GO" id="GO:0016887">
    <property type="term" value="F:ATP hydrolysis activity"/>
    <property type="evidence" value="ECO:0007669"/>
    <property type="project" value="InterPro"/>
</dbReference>
<name>A0AAW5ZTS4_RALSL</name>
<dbReference type="EMBL" id="JAIVFG010000054">
    <property type="protein sequence ID" value="MDB0573532.1"/>
    <property type="molecule type" value="Genomic_DNA"/>
</dbReference>
<dbReference type="Proteomes" id="UP001144050">
    <property type="component" value="Unassembled WGS sequence"/>
</dbReference>
<evidence type="ECO:0000259" key="1">
    <source>
        <dbReference type="Pfam" id="PF13304"/>
    </source>
</evidence>
<organism evidence="2 3">
    <name type="scientific">Ralstonia solanacearum</name>
    <name type="common">Pseudomonas solanacearum</name>
    <dbReference type="NCBI Taxonomy" id="305"/>
    <lineage>
        <taxon>Bacteria</taxon>
        <taxon>Pseudomonadati</taxon>
        <taxon>Pseudomonadota</taxon>
        <taxon>Betaproteobacteria</taxon>
        <taxon>Burkholderiales</taxon>
        <taxon>Burkholderiaceae</taxon>
        <taxon>Ralstonia</taxon>
        <taxon>Ralstonia solanacearum species complex</taxon>
    </lineage>
</organism>
<dbReference type="AlphaFoldDB" id="A0AAW5ZTS4"/>
<dbReference type="InterPro" id="IPR027417">
    <property type="entry name" value="P-loop_NTPase"/>
</dbReference>
<dbReference type="GO" id="GO:0006302">
    <property type="term" value="P:double-strand break repair"/>
    <property type="evidence" value="ECO:0007669"/>
    <property type="project" value="TreeGrafter"/>
</dbReference>